<proteinExistence type="predicted"/>
<dbReference type="GO" id="GO:0005524">
    <property type="term" value="F:ATP binding"/>
    <property type="evidence" value="ECO:0007669"/>
    <property type="project" value="UniProtKB-KW"/>
</dbReference>
<dbReference type="PROSITE" id="PS50837">
    <property type="entry name" value="NACHT"/>
    <property type="match status" value="1"/>
</dbReference>
<feature type="domain" description="NACHT" evidence="4">
    <location>
        <begin position="252"/>
        <end position="586"/>
    </location>
</feature>
<gene>
    <name evidence="5" type="ORF">HNR67_000707</name>
</gene>
<dbReference type="Proteomes" id="UP000533598">
    <property type="component" value="Unassembled WGS sequence"/>
</dbReference>
<dbReference type="Pfam" id="PF22733">
    <property type="entry name" value="NNH1"/>
    <property type="match status" value="1"/>
</dbReference>
<dbReference type="InterPro" id="IPR007111">
    <property type="entry name" value="NACHT_NTPase"/>
</dbReference>
<protein>
    <recommendedName>
        <fullName evidence="4">NACHT domain-containing protein</fullName>
    </recommendedName>
</protein>
<evidence type="ECO:0000256" key="2">
    <source>
        <dbReference type="ARBA" id="ARBA00022840"/>
    </source>
</evidence>
<evidence type="ECO:0000259" key="4">
    <source>
        <dbReference type="PROSITE" id="PS50837"/>
    </source>
</evidence>
<dbReference type="SUPFAM" id="SSF52058">
    <property type="entry name" value="L domain-like"/>
    <property type="match status" value="1"/>
</dbReference>
<evidence type="ECO:0000313" key="5">
    <source>
        <dbReference type="EMBL" id="MBB4674589.1"/>
    </source>
</evidence>
<dbReference type="InterPro" id="IPR032675">
    <property type="entry name" value="LRR_dom_sf"/>
</dbReference>
<dbReference type="AlphaFoldDB" id="A0A7W7FTA3"/>
<dbReference type="Pfam" id="PF05729">
    <property type="entry name" value="NACHT"/>
    <property type="match status" value="1"/>
</dbReference>
<feature type="region of interest" description="Disordered" evidence="3">
    <location>
        <begin position="883"/>
        <end position="902"/>
    </location>
</feature>
<dbReference type="PANTHER" id="PTHR46844">
    <property type="entry name" value="SLR5058 PROTEIN"/>
    <property type="match status" value="1"/>
</dbReference>
<accession>A0A7W7FTA3</accession>
<evidence type="ECO:0000256" key="1">
    <source>
        <dbReference type="ARBA" id="ARBA00022741"/>
    </source>
</evidence>
<name>A0A7W7FTA3_9PSEU</name>
<sequence length="902" mass="101531">MLVETALLKLGTAAVRTAAKLWLADDKIAAEVGASAVDLVSERFGSQRDKRRFARMVETFAEAVVDRLEPIIDTEFAGLPEHERTAAVLAVQDTFEQAALVDKDLFAADLDARHLDRALRRQAPGHDALLATDAKVLYELLLRESCGYVIEIARGLPTFSTAALTELLKRDTEIINGIREVLARLPQRDRGAGFDYDYRQQVARKLDYVELFGVTLDDASRRYPLSVAYISLTADTEDGRPARVEELLARSNKLFIRGEAGLGKTTLLHWIAVRSARRDFPDTLAAWNNTIPFFVPLRRYADRELPTPERFLDEVGRHIADEMPKGWVQQHLRGGHAVVLIDGVDELAPTRREEARDWLRYLTLSFPEARWVITSRPGAAQPDWLATDGFLSLDLQPMTPADVRTFVQRWHAAMQSMCADDEAKREIESYHQNLRTQLDTRNHLRRLAGYPLLCALLCALHKDRRAALPDNRMELYEVALHMLLERRDAERRLPSPPGLNRTEKTLLLGDLAYWLIRNERSDIETDRAIEHLGRRLNSMAQVQAGAEEVYRHLLVRSGLLREQVEGRVDFVHRTFQEYLAARSAMQDFDDVDLLLKNASSWHEVFVLAVGHASSHQREALLTGLTATKGKRNLQLLALACLETAPDLNAELRAEIKRQAADLVPPKSRTQARVFASAGAFALDLLANANPGTDKEMVATIRALAETELPEAIPLLARFAEAKGTARRELLAAWDRFDRDEYARVVLAEHQTVLLVQDVDPALRHLRGLRRLYVSKGGDLRYVPPGVRELVVTGPTELSTLPALPKLRMLRLSRIEDISDLSPLRAAPRLEYLILDPNGSPANLDVATLLAMKALRRLEITCADSTVLGGPLYDRAELQVIWRPRNDDRPADPEDPRGDRKTQ</sequence>
<keyword evidence="1" id="KW-0547">Nucleotide-binding</keyword>
<dbReference type="Gene3D" id="3.80.10.10">
    <property type="entry name" value="Ribonuclease Inhibitor"/>
    <property type="match status" value="1"/>
</dbReference>
<dbReference type="InterPro" id="IPR027417">
    <property type="entry name" value="P-loop_NTPase"/>
</dbReference>
<organism evidence="5 6">
    <name type="scientific">Crossiella cryophila</name>
    <dbReference type="NCBI Taxonomy" id="43355"/>
    <lineage>
        <taxon>Bacteria</taxon>
        <taxon>Bacillati</taxon>
        <taxon>Actinomycetota</taxon>
        <taxon>Actinomycetes</taxon>
        <taxon>Pseudonocardiales</taxon>
        <taxon>Pseudonocardiaceae</taxon>
        <taxon>Crossiella</taxon>
    </lineage>
</organism>
<evidence type="ECO:0000313" key="6">
    <source>
        <dbReference type="Proteomes" id="UP000533598"/>
    </source>
</evidence>
<dbReference type="RefSeq" id="WP_185000691.1">
    <property type="nucleotide sequence ID" value="NZ_BAAAUI010000003.1"/>
</dbReference>
<comment type="caution">
    <text evidence="5">The sequence shown here is derived from an EMBL/GenBank/DDBJ whole genome shotgun (WGS) entry which is preliminary data.</text>
</comment>
<dbReference type="SUPFAM" id="SSF52540">
    <property type="entry name" value="P-loop containing nucleoside triphosphate hydrolases"/>
    <property type="match status" value="1"/>
</dbReference>
<reference evidence="5 6" key="1">
    <citation type="submission" date="2020-08" db="EMBL/GenBank/DDBJ databases">
        <title>Sequencing the genomes of 1000 actinobacteria strains.</title>
        <authorList>
            <person name="Klenk H.-P."/>
        </authorList>
    </citation>
    <scope>NUCLEOTIDE SEQUENCE [LARGE SCALE GENOMIC DNA]</scope>
    <source>
        <strain evidence="5 6">DSM 44230</strain>
    </source>
</reference>
<dbReference type="EMBL" id="JACHMH010000001">
    <property type="protein sequence ID" value="MBB4674589.1"/>
    <property type="molecule type" value="Genomic_DNA"/>
</dbReference>
<keyword evidence="6" id="KW-1185">Reference proteome</keyword>
<dbReference type="PANTHER" id="PTHR46844:SF1">
    <property type="entry name" value="SLR5058 PROTEIN"/>
    <property type="match status" value="1"/>
</dbReference>
<evidence type="ECO:0000256" key="3">
    <source>
        <dbReference type="SAM" id="MobiDB-lite"/>
    </source>
</evidence>
<keyword evidence="2" id="KW-0067">ATP-binding</keyword>
<dbReference type="Gene3D" id="3.40.50.300">
    <property type="entry name" value="P-loop containing nucleotide triphosphate hydrolases"/>
    <property type="match status" value="1"/>
</dbReference>
<dbReference type="InterPro" id="IPR054547">
    <property type="entry name" value="NNH1"/>
</dbReference>